<evidence type="ECO:0000313" key="3">
    <source>
        <dbReference type="EMBL" id="MDX6850228.1"/>
    </source>
</evidence>
<evidence type="ECO:0000313" key="4">
    <source>
        <dbReference type="Proteomes" id="UP001273505"/>
    </source>
</evidence>
<name>A0ABU4RZC3_9GAMM</name>
<reference evidence="3 4" key="1">
    <citation type="submission" date="2023-11" db="EMBL/GenBank/DDBJ databases">
        <title>Gilvimarinus fulvus sp. nov., isolated from the surface of Kelp.</title>
        <authorList>
            <person name="Sun Y.Y."/>
            <person name="Gong Y."/>
            <person name="Du Z.J."/>
        </authorList>
    </citation>
    <scope>NUCLEOTIDE SEQUENCE [LARGE SCALE GENOMIC DNA]</scope>
    <source>
        <strain evidence="3 4">SDUM040013</strain>
    </source>
</reference>
<feature type="chain" id="PRO_5047376545" evidence="1">
    <location>
        <begin position="27"/>
        <end position="368"/>
    </location>
</feature>
<dbReference type="RefSeq" id="WP_302720855.1">
    <property type="nucleotide sequence ID" value="NZ_JAULRU010000215.1"/>
</dbReference>
<organism evidence="3 4">
    <name type="scientific">Gilvimarinus gilvus</name>
    <dbReference type="NCBI Taxonomy" id="3058038"/>
    <lineage>
        <taxon>Bacteria</taxon>
        <taxon>Pseudomonadati</taxon>
        <taxon>Pseudomonadota</taxon>
        <taxon>Gammaproteobacteria</taxon>
        <taxon>Cellvibrionales</taxon>
        <taxon>Cellvibrionaceae</taxon>
        <taxon>Gilvimarinus</taxon>
    </lineage>
</organism>
<dbReference type="Pfam" id="PF12706">
    <property type="entry name" value="Lactamase_B_2"/>
    <property type="match status" value="1"/>
</dbReference>
<dbReference type="Gene3D" id="3.60.15.10">
    <property type="entry name" value="Ribonuclease Z/Hydroxyacylglutathione hydrolase-like"/>
    <property type="match status" value="1"/>
</dbReference>
<evidence type="ECO:0000259" key="2">
    <source>
        <dbReference type="Pfam" id="PF12706"/>
    </source>
</evidence>
<dbReference type="Proteomes" id="UP001273505">
    <property type="component" value="Unassembled WGS sequence"/>
</dbReference>
<keyword evidence="1" id="KW-0732">Signal</keyword>
<feature type="signal peptide" evidence="1">
    <location>
        <begin position="1"/>
        <end position="26"/>
    </location>
</feature>
<keyword evidence="4" id="KW-1185">Reference proteome</keyword>
<feature type="domain" description="Metallo-beta-lactamase" evidence="2">
    <location>
        <begin position="122"/>
        <end position="314"/>
    </location>
</feature>
<dbReference type="InterPro" id="IPR001279">
    <property type="entry name" value="Metallo-B-lactamas"/>
</dbReference>
<dbReference type="InterPro" id="IPR036866">
    <property type="entry name" value="RibonucZ/Hydroxyglut_hydro"/>
</dbReference>
<dbReference type="PANTHER" id="PTHR15032">
    <property type="entry name" value="N-ACYL-PHOSPHATIDYLETHANOLAMINE-HYDROLYZING PHOSPHOLIPASE D"/>
    <property type="match status" value="1"/>
</dbReference>
<dbReference type="SUPFAM" id="SSF56281">
    <property type="entry name" value="Metallo-hydrolase/oxidoreductase"/>
    <property type="match status" value="1"/>
</dbReference>
<protein>
    <submittedName>
        <fullName evidence="3">MBL fold metallo-hydrolase</fullName>
    </submittedName>
</protein>
<dbReference type="PANTHER" id="PTHR15032:SF4">
    <property type="entry name" value="N-ACYL-PHOSPHATIDYLETHANOLAMINE-HYDROLYZING PHOSPHOLIPASE D"/>
    <property type="match status" value="1"/>
</dbReference>
<proteinExistence type="predicted"/>
<dbReference type="PROSITE" id="PS51257">
    <property type="entry name" value="PROKAR_LIPOPROTEIN"/>
    <property type="match status" value="1"/>
</dbReference>
<evidence type="ECO:0000256" key="1">
    <source>
        <dbReference type="SAM" id="SignalP"/>
    </source>
</evidence>
<gene>
    <name evidence="3" type="ORF">SCD92_12715</name>
</gene>
<accession>A0ABU4RZC3</accession>
<sequence>MSLKAYATTLLMTLITGGCTLSSSLAADSVQNTNTIDAGTPARVDEGKFLNHKPTEPSSVWRTVQIFWRYITESRVDPEPTSELPMKTVTRQQLDNLSNEGLHIIKLGHSSLLLKVVGEYWLIDPVFSERASPVGFMGPKRFQPTPISLEELPPIAIVLISHNHYDHLDKQAVESLADKAREFLVPLGVDKQLLDWGIAKDNIQTFDWWQSVVDTHATITFTPAQHFSGRGLQDTNESLWGSWVIETEQGKLFFSGDSGYFPGFKTIGDKFGPFDLTFIETGAYNDDWPDVHMTPEQSVQAHIDLNGKVMMPIHNGTFNLAFHPWYEPLNRVSEAAAAQQVELTTPVVGEVLALGDQLPSTHWWQSLE</sequence>
<dbReference type="EMBL" id="JAXAFO010000021">
    <property type="protein sequence ID" value="MDX6850228.1"/>
    <property type="molecule type" value="Genomic_DNA"/>
</dbReference>
<comment type="caution">
    <text evidence="3">The sequence shown here is derived from an EMBL/GenBank/DDBJ whole genome shotgun (WGS) entry which is preliminary data.</text>
</comment>